<dbReference type="Gene3D" id="3.30.430.20">
    <property type="entry name" value="Gnk2 domain, C-X8-C-X2-C motif"/>
    <property type="match status" value="2"/>
</dbReference>
<protein>
    <recommendedName>
        <fullName evidence="11">Gnk2-homologous domain-containing protein</fullName>
    </recommendedName>
</protein>
<comment type="similarity">
    <text evidence="8">Belongs to the cysteine-rich repeat secretory protein family. Plasmodesmata-located proteins (PDLD) subfamily.</text>
</comment>
<proteinExistence type="inferred from homology"/>
<evidence type="ECO:0000313" key="13">
    <source>
        <dbReference type="Proteomes" id="UP001227230"/>
    </source>
</evidence>
<dbReference type="InterPro" id="IPR038408">
    <property type="entry name" value="GNK2_sf"/>
</dbReference>
<sequence>MDLSSKPIFLPSIAVLLFFACSGFLVPHIEAASGYSNLVYNSCANQTLTDPIESYSQTLSSLLGILTAKSLHSSFFKGSVGDDHAAFFGLFQCRGDLSNANCYNCVSRLPALSKRLCGESLGARVQLSGCYIQYEADGVAENSEPELLYKLCSETEARGSGFEEMRTEAFAAVEMGVKSSGNNGFYQETSGEVNLMAQCQRDLDICECGECMTNAVQVAQEECKSSVSGQIYMGKCSLSYTFYPNGIPSTNSHHEKGTETSSAKMAAIAVGAAAALFFGLFFLKLIKSWVKKGDDGKHTLHSSLSLSLSPPFSIAFPCAATFLIQGVL</sequence>
<evidence type="ECO:0000256" key="9">
    <source>
        <dbReference type="SAM" id="Phobius"/>
    </source>
</evidence>
<feature type="signal peptide" evidence="10">
    <location>
        <begin position="1"/>
        <end position="31"/>
    </location>
</feature>
<keyword evidence="13" id="KW-1185">Reference proteome</keyword>
<feature type="chain" id="PRO_5047549414" description="Gnk2-homologous domain-containing protein" evidence="10">
    <location>
        <begin position="32"/>
        <end position="328"/>
    </location>
</feature>
<evidence type="ECO:0000256" key="4">
    <source>
        <dbReference type="ARBA" id="ARBA00022737"/>
    </source>
</evidence>
<gene>
    <name evidence="12" type="ORF">VitviT2T_005217</name>
</gene>
<dbReference type="PROSITE" id="PS51473">
    <property type="entry name" value="GNK2"/>
    <property type="match status" value="2"/>
</dbReference>
<evidence type="ECO:0000256" key="8">
    <source>
        <dbReference type="ARBA" id="ARBA00038393"/>
    </source>
</evidence>
<dbReference type="PANTHER" id="PTHR32080">
    <property type="entry name" value="ANTIFUNGAL PROTEIN GINKBILOBIN-2-LIKE"/>
    <property type="match status" value="1"/>
</dbReference>
<feature type="transmembrane region" description="Helical" evidence="9">
    <location>
        <begin position="304"/>
        <end position="324"/>
    </location>
</feature>
<evidence type="ECO:0000256" key="10">
    <source>
        <dbReference type="SAM" id="SignalP"/>
    </source>
</evidence>
<keyword evidence="3 10" id="KW-0732">Signal</keyword>
<feature type="transmembrane region" description="Helical" evidence="9">
    <location>
        <begin position="265"/>
        <end position="283"/>
    </location>
</feature>
<name>A0ABY9BSY0_VITVI</name>
<evidence type="ECO:0000256" key="7">
    <source>
        <dbReference type="ARBA" id="ARBA00024184"/>
    </source>
</evidence>
<feature type="domain" description="Gnk2-homologous" evidence="11">
    <location>
        <begin position="36"/>
        <end position="139"/>
    </location>
</feature>
<dbReference type="InterPro" id="IPR002902">
    <property type="entry name" value="GNK2"/>
</dbReference>
<keyword evidence="4" id="KW-0677">Repeat</keyword>
<accession>A0ABY9BSY0</accession>
<keyword evidence="9" id="KW-0812">Transmembrane</keyword>
<reference evidence="12 13" key="1">
    <citation type="journal article" date="2023" name="Hortic Res">
        <title>The complete reference genome for grapevine (Vitis vinifera L.) genetics and breeding.</title>
        <authorList>
            <person name="Shi X."/>
            <person name="Cao S."/>
            <person name="Wang X."/>
            <person name="Huang S."/>
            <person name="Wang Y."/>
            <person name="Liu Z."/>
            <person name="Liu W."/>
            <person name="Leng X."/>
            <person name="Peng Y."/>
            <person name="Wang N."/>
            <person name="Wang Y."/>
            <person name="Ma Z."/>
            <person name="Xu X."/>
            <person name="Zhang F."/>
            <person name="Xue H."/>
            <person name="Zhong H."/>
            <person name="Wang Y."/>
            <person name="Zhang K."/>
            <person name="Velt A."/>
            <person name="Avia K."/>
            <person name="Holtgrawe D."/>
            <person name="Grimplet J."/>
            <person name="Matus J.T."/>
            <person name="Ware D."/>
            <person name="Wu X."/>
            <person name="Wang H."/>
            <person name="Liu C."/>
            <person name="Fang Y."/>
            <person name="Rustenholz C."/>
            <person name="Cheng Z."/>
            <person name="Xiao H."/>
            <person name="Zhou Y."/>
        </authorList>
    </citation>
    <scope>NUCLEOTIDE SEQUENCE [LARGE SCALE GENOMIC DNA]</scope>
    <source>
        <strain evidence="13">cv. Pinot noir / PN40024</strain>
        <tissue evidence="12">Leaf</tissue>
    </source>
</reference>
<dbReference type="EMBL" id="CP126651">
    <property type="protein sequence ID" value="WJZ85697.1"/>
    <property type="molecule type" value="Genomic_DNA"/>
</dbReference>
<dbReference type="CDD" id="cd23509">
    <property type="entry name" value="Gnk2-like"/>
    <property type="match status" value="2"/>
</dbReference>
<evidence type="ECO:0000256" key="5">
    <source>
        <dbReference type="ARBA" id="ARBA00022949"/>
    </source>
</evidence>
<evidence type="ECO:0000256" key="3">
    <source>
        <dbReference type="ARBA" id="ARBA00022729"/>
    </source>
</evidence>
<evidence type="ECO:0000256" key="1">
    <source>
        <dbReference type="ARBA" id="ARBA00004251"/>
    </source>
</evidence>
<dbReference type="PANTHER" id="PTHR32080:SF6">
    <property type="entry name" value="PLASMODESMATA-LOCATED PROTEIN 4"/>
    <property type="match status" value="1"/>
</dbReference>
<evidence type="ECO:0000259" key="11">
    <source>
        <dbReference type="PROSITE" id="PS51473"/>
    </source>
</evidence>
<dbReference type="InterPro" id="IPR051378">
    <property type="entry name" value="Cell2Cell_Antifungal"/>
</dbReference>
<organism evidence="12 13">
    <name type="scientific">Vitis vinifera</name>
    <name type="common">Grape</name>
    <dbReference type="NCBI Taxonomy" id="29760"/>
    <lineage>
        <taxon>Eukaryota</taxon>
        <taxon>Viridiplantae</taxon>
        <taxon>Streptophyta</taxon>
        <taxon>Embryophyta</taxon>
        <taxon>Tracheophyta</taxon>
        <taxon>Spermatophyta</taxon>
        <taxon>Magnoliopsida</taxon>
        <taxon>eudicotyledons</taxon>
        <taxon>Gunneridae</taxon>
        <taxon>Pentapetalae</taxon>
        <taxon>rosids</taxon>
        <taxon>Vitales</taxon>
        <taxon>Vitaceae</taxon>
        <taxon>Viteae</taxon>
        <taxon>Vitis</taxon>
    </lineage>
</organism>
<keyword evidence="2" id="KW-0945">Host-virus interaction</keyword>
<keyword evidence="5" id="KW-0965">Cell junction</keyword>
<evidence type="ECO:0000313" key="12">
    <source>
        <dbReference type="EMBL" id="WJZ85697.1"/>
    </source>
</evidence>
<evidence type="ECO:0000256" key="6">
    <source>
        <dbReference type="ARBA" id="ARBA00023157"/>
    </source>
</evidence>
<dbReference type="PROSITE" id="PS51257">
    <property type="entry name" value="PROKAR_LIPOPROTEIN"/>
    <property type="match status" value="1"/>
</dbReference>
<comment type="subcellular location">
    <subcellularLocation>
        <location evidence="7">Cell junction</location>
        <location evidence="7">Plasmodesma</location>
    </subcellularLocation>
    <subcellularLocation>
        <location evidence="1">Cell membrane</location>
        <topology evidence="1">Single-pass type I membrane protein</topology>
    </subcellularLocation>
</comment>
<evidence type="ECO:0000256" key="2">
    <source>
        <dbReference type="ARBA" id="ARBA00022581"/>
    </source>
</evidence>
<keyword evidence="9" id="KW-0472">Membrane</keyword>
<feature type="domain" description="Gnk2-homologous" evidence="11">
    <location>
        <begin position="144"/>
        <end position="245"/>
    </location>
</feature>
<dbReference type="Pfam" id="PF01657">
    <property type="entry name" value="Stress-antifung"/>
    <property type="match status" value="2"/>
</dbReference>
<keyword evidence="6" id="KW-1015">Disulfide bond</keyword>
<dbReference type="Proteomes" id="UP001227230">
    <property type="component" value="Chromosome 4"/>
</dbReference>
<keyword evidence="9" id="KW-1133">Transmembrane helix</keyword>